<dbReference type="Gene3D" id="3.20.20.80">
    <property type="entry name" value="Glycosidases"/>
    <property type="match status" value="1"/>
</dbReference>
<evidence type="ECO:0000256" key="15">
    <source>
        <dbReference type="ARBA" id="ARBA00042025"/>
    </source>
</evidence>
<evidence type="ECO:0000256" key="5">
    <source>
        <dbReference type="ARBA" id="ARBA00022801"/>
    </source>
</evidence>
<keyword evidence="4 18" id="KW-0732">Signal</keyword>
<dbReference type="PANTHER" id="PTHR31297">
    <property type="entry name" value="GLUCAN ENDO-1,6-BETA-GLUCOSIDASE B"/>
    <property type="match status" value="1"/>
</dbReference>
<dbReference type="InterPro" id="IPR017853">
    <property type="entry name" value="GH"/>
</dbReference>
<gene>
    <name evidence="20" type="ORF">Sste5346_006073</name>
</gene>
<comment type="caution">
    <text evidence="20">The sequence shown here is derived from an EMBL/GenBank/DDBJ whole genome shotgun (WGS) entry which is preliminary data.</text>
</comment>
<evidence type="ECO:0000256" key="17">
    <source>
        <dbReference type="RuleBase" id="RU361153"/>
    </source>
</evidence>
<evidence type="ECO:0000259" key="19">
    <source>
        <dbReference type="Pfam" id="PF00150"/>
    </source>
</evidence>
<dbReference type="InterPro" id="IPR001547">
    <property type="entry name" value="Glyco_hydro_5"/>
</dbReference>
<evidence type="ECO:0000256" key="7">
    <source>
        <dbReference type="ARBA" id="ARBA00023277"/>
    </source>
</evidence>
<keyword evidence="3" id="KW-0964">Secreted</keyword>
<dbReference type="PANTHER" id="PTHR31297:SF39">
    <property type="entry name" value="GLUCAN ENDO-1,6-BETA-GLUCOSIDASE B"/>
    <property type="match status" value="1"/>
</dbReference>
<sequence>MSKVSTLAVAALLGSAHAWLPNENLHRMEARDGSNMFNVSSRRSVEGRWLTTDGAPLRGVNLGSQFVLEPWMASNSWSSMGCSGQNSEFDCVSLLGQDAANSAFQSHWGSWITEDDFNEMQSYGLNSVRIPLGYWLDESLVYSDSEHFPQGALSYLTQIVGWASDRGFYIILDLHGAPGAQVATNADTGQYASTPGFYVDYQYERALQFLEYLVTQVHTVNEYRNVGMIEIVNEPLQNTDDQTTSMRSSYYADAWNRVHAKEDDLGVHGNAQVHLAVMNDNWGSGNPVEYMNSWYVAYDDHRYLKWDSSVSVDQASYLAASCNDASQSDSPGIVGEFSLSPPDDVQWTDAWTPASNVDFYAKWFAAQMTSYESHNLGWFFWSWKTELGDYRWSYKDAVAAGVIPADLSTVNRASAC</sequence>
<evidence type="ECO:0000256" key="3">
    <source>
        <dbReference type="ARBA" id="ARBA00022525"/>
    </source>
</evidence>
<dbReference type="SUPFAM" id="SSF51445">
    <property type="entry name" value="(Trans)glycosidases"/>
    <property type="match status" value="1"/>
</dbReference>
<keyword evidence="9" id="KW-0961">Cell wall biogenesis/degradation</keyword>
<name>A0ABR3Z167_9PEZI</name>
<evidence type="ECO:0000256" key="6">
    <source>
        <dbReference type="ARBA" id="ARBA00023180"/>
    </source>
</evidence>
<dbReference type="Proteomes" id="UP001583186">
    <property type="component" value="Unassembled WGS sequence"/>
</dbReference>
<dbReference type="InterPro" id="IPR050386">
    <property type="entry name" value="Glycosyl_hydrolase_5"/>
</dbReference>
<evidence type="ECO:0000256" key="16">
    <source>
        <dbReference type="ARBA" id="ARBA00043257"/>
    </source>
</evidence>
<dbReference type="EMBL" id="JAWCUI010000035">
    <property type="protein sequence ID" value="KAL1893932.1"/>
    <property type="molecule type" value="Genomic_DNA"/>
</dbReference>
<feature type="signal peptide" evidence="18">
    <location>
        <begin position="1"/>
        <end position="18"/>
    </location>
</feature>
<evidence type="ECO:0000313" key="21">
    <source>
        <dbReference type="Proteomes" id="UP001583186"/>
    </source>
</evidence>
<dbReference type="Pfam" id="PF00150">
    <property type="entry name" value="Cellulase"/>
    <property type="match status" value="1"/>
</dbReference>
<evidence type="ECO:0000256" key="1">
    <source>
        <dbReference type="ARBA" id="ARBA00004613"/>
    </source>
</evidence>
<evidence type="ECO:0000313" key="20">
    <source>
        <dbReference type="EMBL" id="KAL1893932.1"/>
    </source>
</evidence>
<protein>
    <recommendedName>
        <fullName evidence="13">glucan endo-1,6-beta-glucosidase</fullName>
        <ecNumber evidence="13">3.2.1.75</ecNumber>
    </recommendedName>
    <alternativeName>
        <fullName evidence="15">Beta-1,6-glucanase B</fullName>
    </alternativeName>
    <alternativeName>
        <fullName evidence="14">Endo-1,6-beta-D-glucanase B</fullName>
    </alternativeName>
    <alternativeName>
        <fullName evidence="16">Endo-1,6-beta-glucanase B</fullName>
    </alternativeName>
</protein>
<proteinExistence type="inferred from homology"/>
<dbReference type="EC" id="3.2.1.75" evidence="13"/>
<evidence type="ECO:0000256" key="11">
    <source>
        <dbReference type="ARBA" id="ARBA00036633"/>
    </source>
</evidence>
<keyword evidence="21" id="KW-1185">Reference proteome</keyword>
<evidence type="ECO:0000256" key="18">
    <source>
        <dbReference type="SAM" id="SignalP"/>
    </source>
</evidence>
<reference evidence="20 21" key="1">
    <citation type="journal article" date="2024" name="IMA Fungus">
        <title>IMA Genome - F19 : A genome assembly and annotation guide to empower mycologists, including annotated draft genome sequences of Ceratocystis pirilliformis, Diaporthe australafricana, Fusarium ophioides, Paecilomyces lecythidis, and Sporothrix stenoceras.</title>
        <authorList>
            <person name="Aylward J."/>
            <person name="Wilson A.M."/>
            <person name="Visagie C.M."/>
            <person name="Spraker J."/>
            <person name="Barnes I."/>
            <person name="Buitendag C."/>
            <person name="Ceriani C."/>
            <person name="Del Mar Angel L."/>
            <person name="du Plessis D."/>
            <person name="Fuchs T."/>
            <person name="Gasser K."/>
            <person name="Kramer D."/>
            <person name="Li W."/>
            <person name="Munsamy K."/>
            <person name="Piso A."/>
            <person name="Price J.L."/>
            <person name="Sonnekus B."/>
            <person name="Thomas C."/>
            <person name="van der Nest A."/>
            <person name="van Dijk A."/>
            <person name="van Heerden A."/>
            <person name="van Vuuren N."/>
            <person name="Yilmaz N."/>
            <person name="Duong T.A."/>
            <person name="van der Merwe N.A."/>
            <person name="Wingfield M.J."/>
            <person name="Wingfield B.D."/>
        </authorList>
    </citation>
    <scope>NUCLEOTIDE SEQUENCE [LARGE SCALE GENOMIC DNA]</scope>
    <source>
        <strain evidence="20 21">CMW 5346</strain>
    </source>
</reference>
<keyword evidence="6" id="KW-0325">Glycoprotein</keyword>
<accession>A0ABR3Z167</accession>
<evidence type="ECO:0000256" key="12">
    <source>
        <dbReference type="ARBA" id="ARBA00037628"/>
    </source>
</evidence>
<keyword evidence="8 17" id="KW-0326">Glycosidase</keyword>
<comment type="catalytic activity">
    <reaction evidence="11">
        <text>Random hydrolysis of (1-&gt;6)-linkages in (1-&gt;6)-beta-D-glucans.</text>
        <dbReference type="EC" id="3.2.1.75"/>
    </reaction>
</comment>
<evidence type="ECO:0000256" key="9">
    <source>
        <dbReference type="ARBA" id="ARBA00023316"/>
    </source>
</evidence>
<evidence type="ECO:0000256" key="14">
    <source>
        <dbReference type="ARBA" id="ARBA00041472"/>
    </source>
</evidence>
<evidence type="ECO:0000256" key="8">
    <source>
        <dbReference type="ARBA" id="ARBA00023295"/>
    </source>
</evidence>
<feature type="chain" id="PRO_5046422335" description="glucan endo-1,6-beta-glucosidase" evidence="18">
    <location>
        <begin position="19"/>
        <end position="416"/>
    </location>
</feature>
<keyword evidence="7" id="KW-0119">Carbohydrate metabolism</keyword>
<organism evidence="20 21">
    <name type="scientific">Sporothrix stenoceras</name>
    <dbReference type="NCBI Taxonomy" id="5173"/>
    <lineage>
        <taxon>Eukaryota</taxon>
        <taxon>Fungi</taxon>
        <taxon>Dikarya</taxon>
        <taxon>Ascomycota</taxon>
        <taxon>Pezizomycotina</taxon>
        <taxon>Sordariomycetes</taxon>
        <taxon>Sordariomycetidae</taxon>
        <taxon>Ophiostomatales</taxon>
        <taxon>Ophiostomataceae</taxon>
        <taxon>Sporothrix</taxon>
    </lineage>
</organism>
<evidence type="ECO:0000256" key="13">
    <source>
        <dbReference type="ARBA" id="ARBA00038935"/>
    </source>
</evidence>
<evidence type="ECO:0000256" key="10">
    <source>
        <dbReference type="ARBA" id="ARBA00023326"/>
    </source>
</evidence>
<comment type="subcellular location">
    <subcellularLocation>
        <location evidence="1">Secreted</location>
    </subcellularLocation>
</comment>
<evidence type="ECO:0000256" key="4">
    <source>
        <dbReference type="ARBA" id="ARBA00022729"/>
    </source>
</evidence>
<feature type="domain" description="Glycoside hydrolase family 5" evidence="19">
    <location>
        <begin position="99"/>
        <end position="385"/>
    </location>
</feature>
<keyword evidence="10" id="KW-0624">Polysaccharide degradation</keyword>
<evidence type="ECO:0000256" key="2">
    <source>
        <dbReference type="ARBA" id="ARBA00005641"/>
    </source>
</evidence>
<comment type="similarity">
    <text evidence="2 17">Belongs to the glycosyl hydrolase 5 (cellulase A) family.</text>
</comment>
<comment type="function">
    <text evidence="12">Beta-glucanases participate in the metabolism of beta-glucan, the main structural component of the cell wall. Acts on lutean, pustulan and 1,6-oligo-beta-D-glucosides.</text>
</comment>
<keyword evidence="5 17" id="KW-0378">Hydrolase</keyword>